<reference evidence="1 2" key="2">
    <citation type="journal article" date="2024" name="Int. J. Syst. Evol. Microbiol.">
        <title>Promethearchaeum syntrophicum gen. nov., sp. nov., an anaerobic, obligately syntrophic archaeon, the first isolate of the lineage 'Asgard' archaea, and proposal of the new archaeal phylum Promethearchaeota phyl. nov. and kingdom Promethearchaeati regn. nov.</title>
        <authorList>
            <person name="Imachi H."/>
            <person name="Nobu M.K."/>
            <person name="Kato S."/>
            <person name="Takaki Y."/>
            <person name="Miyazaki M."/>
            <person name="Miyata M."/>
            <person name="Ogawara M."/>
            <person name="Saito Y."/>
            <person name="Sakai S."/>
            <person name="Tahara Y.O."/>
            <person name="Takano Y."/>
            <person name="Tasumi E."/>
            <person name="Uematsu K."/>
            <person name="Yoshimura T."/>
            <person name="Itoh T."/>
            <person name="Ohkuma M."/>
            <person name="Takai K."/>
        </authorList>
    </citation>
    <scope>NUCLEOTIDE SEQUENCE [LARGE SCALE GENOMIC DNA]</scope>
    <source>
        <strain evidence="1 2">MK-D1</strain>
    </source>
</reference>
<accession>A0A5B9DAQ6</accession>
<dbReference type="GeneID" id="41330137"/>
<protein>
    <submittedName>
        <fullName evidence="1">Uncharacterized protein</fullName>
    </submittedName>
</protein>
<dbReference type="EMBL" id="CP042905">
    <property type="protein sequence ID" value="QEE16319.1"/>
    <property type="molecule type" value="Genomic_DNA"/>
</dbReference>
<dbReference type="RefSeq" id="WP_147663202.1">
    <property type="nucleotide sequence ID" value="NZ_CP042905.2"/>
</dbReference>
<keyword evidence="2" id="KW-1185">Reference proteome</keyword>
<dbReference type="KEGG" id="psyt:DSAG12_02149"/>
<name>A0A5B9DAQ6_9ARCH</name>
<evidence type="ECO:0000313" key="1">
    <source>
        <dbReference type="EMBL" id="QEE16319.1"/>
    </source>
</evidence>
<reference evidence="1 2" key="1">
    <citation type="journal article" date="2020" name="Nature">
        <title>Isolation of an archaeon at the prokaryote-eukaryote interface.</title>
        <authorList>
            <person name="Imachi H."/>
            <person name="Nobu M.K."/>
            <person name="Nakahara N."/>
            <person name="Morono Y."/>
            <person name="Ogawara M."/>
            <person name="Takaki Y."/>
            <person name="Takano Y."/>
            <person name="Uematsu K."/>
            <person name="Ikuta T."/>
            <person name="Ito M."/>
            <person name="Matsui Y."/>
            <person name="Miyazaki M."/>
            <person name="Murata K."/>
            <person name="Saito Y."/>
            <person name="Sakai S."/>
            <person name="Song C."/>
            <person name="Tasumi E."/>
            <person name="Yamanaka Y."/>
            <person name="Yamaguchi T."/>
            <person name="Kamagata Y."/>
            <person name="Tamaki H."/>
            <person name="Takai K."/>
        </authorList>
    </citation>
    <scope>NUCLEOTIDE SEQUENCE [LARGE SCALE GENOMIC DNA]</scope>
    <source>
        <strain evidence="1 2">MK-D1</strain>
    </source>
</reference>
<dbReference type="AlphaFoldDB" id="A0A5B9DAQ6"/>
<dbReference type="OrthoDB" id="30963at2157"/>
<organism evidence="1 2">
    <name type="scientific">Promethearchaeum syntrophicum</name>
    <dbReference type="NCBI Taxonomy" id="2594042"/>
    <lineage>
        <taxon>Archaea</taxon>
        <taxon>Promethearchaeati</taxon>
        <taxon>Promethearchaeota</taxon>
        <taxon>Promethearchaeia</taxon>
        <taxon>Promethearchaeales</taxon>
        <taxon>Promethearchaeaceae</taxon>
        <taxon>Promethearchaeum</taxon>
    </lineage>
</organism>
<sequence>MYSQMSIGECPECGDELYLFKTKSHKKVAKCMNDDCPKQLAYGVPKRGKIEVTGLKCPKNHLPVLAIIPNIRLTQGKYKQNTKGIYFWTNSPCFTCREQNSCDIRKEAQEDYE</sequence>
<proteinExistence type="predicted"/>
<evidence type="ECO:0000313" key="2">
    <source>
        <dbReference type="Proteomes" id="UP000321408"/>
    </source>
</evidence>
<gene>
    <name evidence="1" type="ORF">DSAG12_02149</name>
</gene>
<dbReference type="Proteomes" id="UP000321408">
    <property type="component" value="Chromosome"/>
</dbReference>
<dbReference type="GO" id="GO:0016853">
    <property type="term" value="F:isomerase activity"/>
    <property type="evidence" value="ECO:0007669"/>
    <property type="project" value="UniProtKB-KW"/>
</dbReference>